<dbReference type="InterPro" id="IPR000772">
    <property type="entry name" value="Ricin_B_lectin"/>
</dbReference>
<proteinExistence type="predicted"/>
<feature type="chain" id="PRO_5046076437" evidence="1">
    <location>
        <begin position="36"/>
        <end position="175"/>
    </location>
</feature>
<feature type="signal peptide" evidence="1">
    <location>
        <begin position="1"/>
        <end position="35"/>
    </location>
</feature>
<gene>
    <name evidence="3" type="ORF">JS756_30770</name>
</gene>
<evidence type="ECO:0000313" key="3">
    <source>
        <dbReference type="EMBL" id="MBN0048410.1"/>
    </source>
</evidence>
<dbReference type="InterPro" id="IPR035992">
    <property type="entry name" value="Ricin_B-like_lectins"/>
</dbReference>
<comment type="caution">
    <text evidence="3">The sequence shown here is derived from an EMBL/GenBank/DDBJ whole genome shotgun (WGS) entry which is preliminary data.</text>
</comment>
<dbReference type="Gene3D" id="2.80.10.50">
    <property type="match status" value="2"/>
</dbReference>
<dbReference type="SUPFAM" id="SSF50370">
    <property type="entry name" value="Ricin B-like lectins"/>
    <property type="match status" value="1"/>
</dbReference>
<keyword evidence="1" id="KW-0732">Signal</keyword>
<name>A0ABS2VZJ9_STRAS</name>
<sequence>MNVQDPTSGRRLRRAVVVLASAACLSTGLAGVASAGDVWPGRSRVAPVSPASAAAVEHYGNMATGGCLDDSFPYGFRGFGCNGSDFQNWSVRVWQEDGTRQFRNVSTGRCINGGVGAGAHPDTRSCDSSKQQSWWVHKRGDQVSLENQATGLCLDDSEYGLRMLACSYNRNQTWR</sequence>
<evidence type="ECO:0000256" key="1">
    <source>
        <dbReference type="SAM" id="SignalP"/>
    </source>
</evidence>
<keyword evidence="4" id="KW-1185">Reference proteome</keyword>
<evidence type="ECO:0000313" key="4">
    <source>
        <dbReference type="Proteomes" id="UP000788262"/>
    </source>
</evidence>
<organism evidence="3 4">
    <name type="scientific">Streptomyces actuosus</name>
    <dbReference type="NCBI Taxonomy" id="1885"/>
    <lineage>
        <taxon>Bacteria</taxon>
        <taxon>Bacillati</taxon>
        <taxon>Actinomycetota</taxon>
        <taxon>Actinomycetes</taxon>
        <taxon>Kitasatosporales</taxon>
        <taxon>Streptomycetaceae</taxon>
        <taxon>Streptomyces</taxon>
    </lineage>
</organism>
<dbReference type="RefSeq" id="WP_205386539.1">
    <property type="nucleotide sequence ID" value="NZ_JAFFZS010000038.1"/>
</dbReference>
<dbReference type="CDD" id="cd23415">
    <property type="entry name" value="beta-trefoil_Ricin_AH"/>
    <property type="match status" value="1"/>
</dbReference>
<dbReference type="EMBL" id="JAFFZS010000038">
    <property type="protein sequence ID" value="MBN0048410.1"/>
    <property type="molecule type" value="Genomic_DNA"/>
</dbReference>
<accession>A0ABS2VZJ9</accession>
<feature type="domain" description="Ricin B lectin" evidence="2">
    <location>
        <begin position="62"/>
        <end position="174"/>
    </location>
</feature>
<evidence type="ECO:0000259" key="2">
    <source>
        <dbReference type="Pfam" id="PF00652"/>
    </source>
</evidence>
<reference evidence="3 4" key="1">
    <citation type="submission" date="2021-02" db="EMBL/GenBank/DDBJ databases">
        <title>Whole genome sequencing of Streptomyces actuosus VRA1.</title>
        <authorList>
            <person name="Sen G."/>
            <person name="Sen A."/>
        </authorList>
    </citation>
    <scope>NUCLEOTIDE SEQUENCE [LARGE SCALE GENOMIC DNA]</scope>
    <source>
        <strain evidence="3 4">VRA1</strain>
    </source>
</reference>
<dbReference type="Pfam" id="PF00652">
    <property type="entry name" value="Ricin_B_lectin"/>
    <property type="match status" value="1"/>
</dbReference>
<protein>
    <submittedName>
        <fullName evidence="3">RICIN domain-containing protein</fullName>
    </submittedName>
</protein>
<dbReference type="PROSITE" id="PS50231">
    <property type="entry name" value="RICIN_B_LECTIN"/>
    <property type="match status" value="1"/>
</dbReference>
<dbReference type="Proteomes" id="UP000788262">
    <property type="component" value="Unassembled WGS sequence"/>
</dbReference>